<feature type="transmembrane region" description="Helical" evidence="5">
    <location>
        <begin position="32"/>
        <end position="50"/>
    </location>
</feature>
<evidence type="ECO:0000256" key="2">
    <source>
        <dbReference type="ARBA" id="ARBA00022692"/>
    </source>
</evidence>
<evidence type="ECO:0000313" key="7">
    <source>
        <dbReference type="EMBL" id="BBY51033.1"/>
    </source>
</evidence>
<feature type="transmembrane region" description="Helical" evidence="5">
    <location>
        <begin position="6"/>
        <end position="25"/>
    </location>
</feature>
<protein>
    <recommendedName>
        <fullName evidence="6">O-antigen ligase-related domain-containing protein</fullName>
    </recommendedName>
</protein>
<feature type="transmembrane region" description="Helical" evidence="5">
    <location>
        <begin position="230"/>
        <end position="257"/>
    </location>
</feature>
<dbReference type="EMBL" id="AP022593">
    <property type="protein sequence ID" value="BBY51033.1"/>
    <property type="molecule type" value="Genomic_DNA"/>
</dbReference>
<dbReference type="PANTHER" id="PTHR37422:SF13">
    <property type="entry name" value="LIPOPOLYSACCHARIDE BIOSYNTHESIS PROTEIN PA4999-RELATED"/>
    <property type="match status" value="1"/>
</dbReference>
<dbReference type="Pfam" id="PF04932">
    <property type="entry name" value="Wzy_C"/>
    <property type="match status" value="1"/>
</dbReference>
<evidence type="ECO:0000256" key="5">
    <source>
        <dbReference type="SAM" id="Phobius"/>
    </source>
</evidence>
<dbReference type="RefSeq" id="WP_235887245.1">
    <property type="nucleotide sequence ID" value="NZ_AP022593.1"/>
</dbReference>
<feature type="transmembrane region" description="Helical" evidence="5">
    <location>
        <begin position="387"/>
        <end position="409"/>
    </location>
</feature>
<feature type="transmembrane region" description="Helical" evidence="5">
    <location>
        <begin position="144"/>
        <end position="163"/>
    </location>
</feature>
<geneLocation type="plasmid" evidence="8">
    <name>pjcm18538 dna</name>
</geneLocation>
<dbReference type="Proteomes" id="UP000467428">
    <property type="component" value="Chromosome"/>
</dbReference>
<dbReference type="KEGG" id="marz:MARA_45010"/>
<keyword evidence="3 5" id="KW-1133">Transmembrane helix</keyword>
<dbReference type="GO" id="GO:0016020">
    <property type="term" value="C:membrane"/>
    <property type="evidence" value="ECO:0007669"/>
    <property type="project" value="UniProtKB-SubCell"/>
</dbReference>
<accession>A0A7I7S2W5</accession>
<feature type="transmembrane region" description="Helical" evidence="5">
    <location>
        <begin position="358"/>
        <end position="375"/>
    </location>
</feature>
<name>A0A7I7S2W5_9MYCO</name>
<feature type="transmembrane region" description="Helical" evidence="5">
    <location>
        <begin position="198"/>
        <end position="218"/>
    </location>
</feature>
<dbReference type="InterPro" id="IPR051533">
    <property type="entry name" value="WaaL-like"/>
</dbReference>
<dbReference type="InterPro" id="IPR007016">
    <property type="entry name" value="O-antigen_ligase-rel_domated"/>
</dbReference>
<feature type="domain" description="O-antigen ligase-related" evidence="6">
    <location>
        <begin position="231"/>
        <end position="363"/>
    </location>
</feature>
<dbReference type="AlphaFoldDB" id="A0A7I7S2W5"/>
<gene>
    <name evidence="7" type="ORF">MARA_45010</name>
</gene>
<comment type="subcellular location">
    <subcellularLocation>
        <location evidence="1">Membrane</location>
        <topology evidence="1">Multi-pass membrane protein</topology>
    </subcellularLocation>
</comment>
<feature type="transmembrane region" description="Helical" evidence="5">
    <location>
        <begin position="87"/>
        <end position="108"/>
    </location>
</feature>
<keyword evidence="2 5" id="KW-0812">Transmembrane</keyword>
<sequence>MTLPVLLVLGTVATAIAMFTTAAIYRRPQRGLLILAALTPLHGLLGILPLPGIAAGWKEGLLILTAVCAWLRRARTPVPHRRAPLHVPWWPAAALWLVVGSVSAIVVFGWFGLFAIKVTFFFIAVVAVMWFAPFDARDRDHFVSILMGMAVLASFVGIGQLIVGPGTLVSLGYEYGREVRTSGGLLRTFSTFVQPFPFGLYVMLALLVGGAVALAEPWRRRNLAFLSLSPIMVVAMASSIVRAAILGLVVGMLWLAVLRFRSLFLPLAVGAVAVAVVIPFVPSISRVFLSSSSLGERGAGWSDIIDSILVHPVGLGLGASGAAADRMSTAQGVTFSGVSTNYQPDNYYVKMLLELGPVGLWLVLAIFITAVTWTTRLAWTLPGRDGALALGISASLIAGMVASLVATYLEIFPIDVYFWLFLGVIGCAAAQHDASTERSLSGPAAAGYRPTSAST</sequence>
<evidence type="ECO:0000259" key="6">
    <source>
        <dbReference type="Pfam" id="PF04932"/>
    </source>
</evidence>
<keyword evidence="8" id="KW-1185">Reference proteome</keyword>
<evidence type="ECO:0000256" key="1">
    <source>
        <dbReference type="ARBA" id="ARBA00004141"/>
    </source>
</evidence>
<proteinExistence type="predicted"/>
<keyword evidence="4 5" id="KW-0472">Membrane</keyword>
<organism evidence="7 8">
    <name type="scientific">Mycolicibacterium arabiense</name>
    <dbReference type="NCBI Taxonomy" id="1286181"/>
    <lineage>
        <taxon>Bacteria</taxon>
        <taxon>Bacillati</taxon>
        <taxon>Actinomycetota</taxon>
        <taxon>Actinomycetes</taxon>
        <taxon>Mycobacteriales</taxon>
        <taxon>Mycobacteriaceae</taxon>
        <taxon>Mycolicibacterium</taxon>
    </lineage>
</organism>
<dbReference type="PANTHER" id="PTHR37422">
    <property type="entry name" value="TEICHURONIC ACID BIOSYNTHESIS PROTEIN TUAE"/>
    <property type="match status" value="1"/>
</dbReference>
<feature type="transmembrane region" description="Helical" evidence="5">
    <location>
        <begin position="263"/>
        <end position="281"/>
    </location>
</feature>
<evidence type="ECO:0000256" key="3">
    <source>
        <dbReference type="ARBA" id="ARBA00022989"/>
    </source>
</evidence>
<evidence type="ECO:0000313" key="8">
    <source>
        <dbReference type="Proteomes" id="UP000467428"/>
    </source>
</evidence>
<reference evidence="7 8" key="1">
    <citation type="journal article" date="2019" name="Emerg. Microbes Infect.">
        <title>Comprehensive subspecies identification of 175 nontuberculous mycobacteria species based on 7547 genomic profiles.</title>
        <authorList>
            <person name="Matsumoto Y."/>
            <person name="Kinjo T."/>
            <person name="Motooka D."/>
            <person name="Nabeya D."/>
            <person name="Jung N."/>
            <person name="Uechi K."/>
            <person name="Horii T."/>
            <person name="Iida T."/>
            <person name="Fujita J."/>
            <person name="Nakamura S."/>
        </authorList>
    </citation>
    <scope>NUCLEOTIDE SEQUENCE [LARGE SCALE GENOMIC DNA]</scope>
    <source>
        <strain evidence="7 8">JCM 18538</strain>
    </source>
</reference>
<evidence type="ECO:0000256" key="4">
    <source>
        <dbReference type="ARBA" id="ARBA00023136"/>
    </source>
</evidence>
<feature type="transmembrane region" description="Helical" evidence="5">
    <location>
        <begin position="114"/>
        <end position="132"/>
    </location>
</feature>